<evidence type="ECO:0000313" key="2">
    <source>
        <dbReference type="Proteomes" id="UP001055811"/>
    </source>
</evidence>
<reference evidence="1 2" key="2">
    <citation type="journal article" date="2022" name="Mol. Ecol. Resour.">
        <title>The genomes of chicory, endive, great burdock and yacon provide insights into Asteraceae paleo-polyploidization history and plant inulin production.</title>
        <authorList>
            <person name="Fan W."/>
            <person name="Wang S."/>
            <person name="Wang H."/>
            <person name="Wang A."/>
            <person name="Jiang F."/>
            <person name="Liu H."/>
            <person name="Zhao H."/>
            <person name="Xu D."/>
            <person name="Zhang Y."/>
        </authorList>
    </citation>
    <scope>NUCLEOTIDE SEQUENCE [LARGE SCALE GENOMIC DNA]</scope>
    <source>
        <strain evidence="2">cv. Punajuju</strain>
        <tissue evidence="1">Leaves</tissue>
    </source>
</reference>
<accession>A0ACB9GX53</accession>
<gene>
    <name evidence="1" type="ORF">L2E82_00459</name>
</gene>
<sequence length="88" mass="9874">MLDEELKCKRVSCLILSVGGSIQNQTKLPGFKRRILIQFHDLETPAGAKPSLPRSKYLIRTTISKVQCSDGSYDLICSLDRLWNSSFG</sequence>
<comment type="caution">
    <text evidence="1">The sequence shown here is derived from an EMBL/GenBank/DDBJ whole genome shotgun (WGS) entry which is preliminary data.</text>
</comment>
<dbReference type="EMBL" id="CM042009">
    <property type="protein sequence ID" value="KAI3787937.1"/>
    <property type="molecule type" value="Genomic_DNA"/>
</dbReference>
<organism evidence="1 2">
    <name type="scientific">Cichorium intybus</name>
    <name type="common">Chicory</name>
    <dbReference type="NCBI Taxonomy" id="13427"/>
    <lineage>
        <taxon>Eukaryota</taxon>
        <taxon>Viridiplantae</taxon>
        <taxon>Streptophyta</taxon>
        <taxon>Embryophyta</taxon>
        <taxon>Tracheophyta</taxon>
        <taxon>Spermatophyta</taxon>
        <taxon>Magnoliopsida</taxon>
        <taxon>eudicotyledons</taxon>
        <taxon>Gunneridae</taxon>
        <taxon>Pentapetalae</taxon>
        <taxon>asterids</taxon>
        <taxon>campanulids</taxon>
        <taxon>Asterales</taxon>
        <taxon>Asteraceae</taxon>
        <taxon>Cichorioideae</taxon>
        <taxon>Cichorieae</taxon>
        <taxon>Cichoriinae</taxon>
        <taxon>Cichorium</taxon>
    </lineage>
</organism>
<reference evidence="2" key="1">
    <citation type="journal article" date="2022" name="Mol. Ecol. Resour.">
        <title>The genomes of chicory, endive, great burdock and yacon provide insights into Asteraceae palaeo-polyploidization history and plant inulin production.</title>
        <authorList>
            <person name="Fan W."/>
            <person name="Wang S."/>
            <person name="Wang H."/>
            <person name="Wang A."/>
            <person name="Jiang F."/>
            <person name="Liu H."/>
            <person name="Zhao H."/>
            <person name="Xu D."/>
            <person name="Zhang Y."/>
        </authorList>
    </citation>
    <scope>NUCLEOTIDE SEQUENCE [LARGE SCALE GENOMIC DNA]</scope>
    <source>
        <strain evidence="2">cv. Punajuju</strain>
    </source>
</reference>
<protein>
    <submittedName>
        <fullName evidence="1">Uncharacterized protein</fullName>
    </submittedName>
</protein>
<evidence type="ECO:0000313" key="1">
    <source>
        <dbReference type="EMBL" id="KAI3787937.1"/>
    </source>
</evidence>
<keyword evidence="2" id="KW-1185">Reference proteome</keyword>
<dbReference type="Proteomes" id="UP001055811">
    <property type="component" value="Linkage Group LG01"/>
</dbReference>
<name>A0ACB9GX53_CICIN</name>
<proteinExistence type="predicted"/>